<organism evidence="8">
    <name type="scientific">Caenorhabditis remanei</name>
    <name type="common">Caenorhabditis vulgaris</name>
    <dbReference type="NCBI Taxonomy" id="31234"/>
    <lineage>
        <taxon>Eukaryota</taxon>
        <taxon>Metazoa</taxon>
        <taxon>Ecdysozoa</taxon>
        <taxon>Nematoda</taxon>
        <taxon>Chromadorea</taxon>
        <taxon>Rhabditida</taxon>
        <taxon>Rhabditina</taxon>
        <taxon>Rhabditomorpha</taxon>
        <taxon>Rhabditoidea</taxon>
        <taxon>Rhabditidae</taxon>
        <taxon>Peloderinae</taxon>
        <taxon>Caenorhabditis</taxon>
    </lineage>
</organism>
<dbReference type="InterPro" id="IPR052667">
    <property type="entry name" value="E3_ubiquitin-ligase_RING"/>
</dbReference>
<dbReference type="PANTHER" id="PTHR47156:SF10">
    <property type="entry name" value="E3 UBIQUITIN-PROTEIN LIGASE TRIM-21-RELATED"/>
    <property type="match status" value="1"/>
</dbReference>
<protein>
    <recommendedName>
        <fullName evidence="6">RING-type domain-containing protein</fullName>
    </recommendedName>
</protein>
<dbReference type="PROSITE" id="PS00518">
    <property type="entry name" value="ZF_RING_1"/>
    <property type="match status" value="1"/>
</dbReference>
<evidence type="ECO:0000256" key="2">
    <source>
        <dbReference type="ARBA" id="ARBA00022771"/>
    </source>
</evidence>
<dbReference type="Proteomes" id="UP000008281">
    <property type="component" value="Unassembled WGS sequence"/>
</dbReference>
<dbReference type="EMBL" id="DS268710">
    <property type="protein sequence ID" value="EFO99291.1"/>
    <property type="molecule type" value="Genomic_DNA"/>
</dbReference>
<evidence type="ECO:0000256" key="4">
    <source>
        <dbReference type="PROSITE-ProRule" id="PRU00175"/>
    </source>
</evidence>
<accession>E3NIP7</accession>
<feature type="region of interest" description="Disordered" evidence="5">
    <location>
        <begin position="1"/>
        <end position="21"/>
    </location>
</feature>
<dbReference type="GeneID" id="9803610"/>
<evidence type="ECO:0000259" key="6">
    <source>
        <dbReference type="PROSITE" id="PS50089"/>
    </source>
</evidence>
<dbReference type="SMART" id="SM00184">
    <property type="entry name" value="RING"/>
    <property type="match status" value="1"/>
</dbReference>
<dbReference type="SUPFAM" id="SSF57850">
    <property type="entry name" value="RING/U-box"/>
    <property type="match status" value="1"/>
</dbReference>
<keyword evidence="1" id="KW-0479">Metal-binding</keyword>
<keyword evidence="3" id="KW-0862">Zinc</keyword>
<dbReference type="Gene3D" id="3.30.40.10">
    <property type="entry name" value="Zinc/RING finger domain, C3HC4 (zinc finger)"/>
    <property type="match status" value="1"/>
</dbReference>
<dbReference type="HOGENOM" id="CLU_1846999_0_0_1"/>
<dbReference type="STRING" id="31234.E3NIP7"/>
<dbReference type="CTD" id="9803610"/>
<dbReference type="Pfam" id="PF13445">
    <property type="entry name" value="zf-RING_UBOX"/>
    <property type="match status" value="1"/>
</dbReference>
<evidence type="ECO:0000256" key="5">
    <source>
        <dbReference type="SAM" id="MobiDB-lite"/>
    </source>
</evidence>
<reference evidence="7" key="1">
    <citation type="submission" date="2007-07" db="EMBL/GenBank/DDBJ databases">
        <title>PCAP assembly of the Caenorhabditis remanei genome.</title>
        <authorList>
            <consortium name="The Caenorhabditis remanei Sequencing Consortium"/>
            <person name="Wilson R.K."/>
        </authorList>
    </citation>
    <scope>NUCLEOTIDE SEQUENCE [LARGE SCALE GENOMIC DNA]</scope>
    <source>
        <strain evidence="7">PB4641</strain>
    </source>
</reference>
<name>E3NIP7_CAERE</name>
<gene>
    <name evidence="7" type="ORF">CRE_15004</name>
</gene>
<dbReference type="PANTHER" id="PTHR47156">
    <property type="entry name" value="PROTEIN CBG20824"/>
    <property type="match status" value="1"/>
</dbReference>
<evidence type="ECO:0000313" key="8">
    <source>
        <dbReference type="Proteomes" id="UP000008281"/>
    </source>
</evidence>
<proteinExistence type="predicted"/>
<dbReference type="KEGG" id="crq:GCK72_015494"/>
<dbReference type="GO" id="GO:0008270">
    <property type="term" value="F:zinc ion binding"/>
    <property type="evidence" value="ECO:0007669"/>
    <property type="project" value="UniProtKB-KW"/>
</dbReference>
<dbReference type="InterPro" id="IPR027370">
    <property type="entry name" value="Znf-RING_euk"/>
</dbReference>
<evidence type="ECO:0000256" key="1">
    <source>
        <dbReference type="ARBA" id="ARBA00022723"/>
    </source>
</evidence>
<dbReference type="RefSeq" id="XP_003091716.2">
    <property type="nucleotide sequence ID" value="XM_003091668.2"/>
</dbReference>
<dbReference type="InParanoid" id="E3NIP7"/>
<keyword evidence="2 4" id="KW-0863">Zinc-finger</keyword>
<dbReference type="OrthoDB" id="252722at2759"/>
<dbReference type="InterPro" id="IPR013083">
    <property type="entry name" value="Znf_RING/FYVE/PHD"/>
</dbReference>
<dbReference type="AlphaFoldDB" id="E3NIP7"/>
<evidence type="ECO:0000256" key="3">
    <source>
        <dbReference type="ARBA" id="ARBA00022833"/>
    </source>
</evidence>
<sequence length="139" mass="15529">MPATRVKVRSSSHMPKRKKRGQAFLETKPKLKSFMKAMPTNLGRFELHLPPQRAVMEGYGGGRGIHAVMAGVQCMVCLQEFTGPQGNRVPKLLLCGHTFCARCIDSLTEWNRARCPSCRAVTENADTAIHNNFVLFNNQ</sequence>
<dbReference type="InterPro" id="IPR001841">
    <property type="entry name" value="Znf_RING"/>
</dbReference>
<dbReference type="PROSITE" id="PS50089">
    <property type="entry name" value="ZF_RING_2"/>
    <property type="match status" value="1"/>
</dbReference>
<keyword evidence="8" id="KW-1185">Reference proteome</keyword>
<evidence type="ECO:0000313" key="7">
    <source>
        <dbReference type="EMBL" id="EFO99291.1"/>
    </source>
</evidence>
<dbReference type="InterPro" id="IPR017907">
    <property type="entry name" value="Znf_RING_CS"/>
</dbReference>
<feature type="domain" description="RING-type" evidence="6">
    <location>
        <begin position="74"/>
        <end position="119"/>
    </location>
</feature>